<accession>A0A6N9UAQ7</accession>
<sequence>MRTAGLTMNDVWAHRVLRERGVETYRLAGVTAELGVMVESLELRHRCKEENYRPYLHITGELRSVTPAKALPFGISQVTYAPGQGEKVDAFYAFDDQQLAVLVSKGYFASGFAVPEQVTGIEWELPATTDMLVLAPSGAQIEGDAPVVFTQVHGIGGLEINLESSGYDLASYFADHSMNGAPRTESTVDARGLKARSDAINSLFTEAELGLDTDAEQIVGGPVPEAAPVVGGMSARLQQIEAEIAVERKQYQTERASTEGTTENLYWERVAVPLHRAEAPQEMPFPPPVQVREARLVRKLDLDLEQEEQEQETRRREVETALSLEERKRQVAQRAAGLDMGEDDGEQSLGS</sequence>
<organism evidence="2 3">
    <name type="scientific">Streptomyces halstedii</name>
    <dbReference type="NCBI Taxonomy" id="1944"/>
    <lineage>
        <taxon>Bacteria</taxon>
        <taxon>Bacillati</taxon>
        <taxon>Actinomycetota</taxon>
        <taxon>Actinomycetes</taxon>
        <taxon>Kitasatosporales</taxon>
        <taxon>Streptomycetaceae</taxon>
        <taxon>Streptomyces</taxon>
    </lineage>
</organism>
<name>A0A6N9UAQ7_STRHA</name>
<dbReference type="EMBL" id="JAAGLQ010000746">
    <property type="protein sequence ID" value="NEA20728.1"/>
    <property type="molecule type" value="Genomic_DNA"/>
</dbReference>
<gene>
    <name evidence="2" type="ORF">G3I29_35905</name>
</gene>
<evidence type="ECO:0000256" key="1">
    <source>
        <dbReference type="SAM" id="MobiDB-lite"/>
    </source>
</evidence>
<evidence type="ECO:0000313" key="2">
    <source>
        <dbReference type="EMBL" id="NEA20728.1"/>
    </source>
</evidence>
<comment type="caution">
    <text evidence="2">The sequence shown here is derived from an EMBL/GenBank/DDBJ whole genome shotgun (WGS) entry which is preliminary data.</text>
</comment>
<feature type="region of interest" description="Disordered" evidence="1">
    <location>
        <begin position="326"/>
        <end position="351"/>
    </location>
</feature>
<proteinExistence type="predicted"/>
<dbReference type="Proteomes" id="UP000471293">
    <property type="component" value="Unassembled WGS sequence"/>
</dbReference>
<dbReference type="AlphaFoldDB" id="A0A6N9UAQ7"/>
<dbReference type="RefSeq" id="WP_164350685.1">
    <property type="nucleotide sequence ID" value="NZ_JAAGLQ010000746.1"/>
</dbReference>
<reference evidence="2 3" key="1">
    <citation type="submission" date="2020-01" db="EMBL/GenBank/DDBJ databases">
        <title>Insect and environment-associated Actinomycetes.</title>
        <authorList>
            <person name="Currrie C."/>
            <person name="Chevrette M."/>
            <person name="Carlson C."/>
            <person name="Stubbendieck R."/>
            <person name="Wendt-Pienkowski E."/>
        </authorList>
    </citation>
    <scope>NUCLEOTIDE SEQUENCE [LARGE SCALE GENOMIC DNA]</scope>
    <source>
        <strain evidence="2 3">SID11342</strain>
    </source>
</reference>
<protein>
    <submittedName>
        <fullName evidence="2">Uncharacterized protein</fullName>
    </submittedName>
</protein>
<evidence type="ECO:0000313" key="3">
    <source>
        <dbReference type="Proteomes" id="UP000471293"/>
    </source>
</evidence>
<feature type="compositionally biased region" description="Acidic residues" evidence="1">
    <location>
        <begin position="340"/>
        <end position="351"/>
    </location>
</feature>